<reference evidence="1 4" key="2">
    <citation type="submission" date="2018-03" db="EMBL/GenBank/DDBJ databases">
        <title>Genomic Encyclopedia of Archaeal and Bacterial Type Strains, Phase II (KMG-II): from individual species to whole genera.</title>
        <authorList>
            <person name="Goeker M."/>
        </authorList>
    </citation>
    <scope>NUCLEOTIDE SEQUENCE [LARGE SCALE GENOMIC DNA]</scope>
    <source>
        <strain evidence="1 4">DSM 29956</strain>
    </source>
</reference>
<accession>A0A1X6YE09</accession>
<sequence>MTWSPPASCPAPSDALPRRPAALRQPTLSEIFPETAVDAAAPAFALAHLDPGDGPVLWIQDRLSLRESGRPFPPGLGGYELLHLQVSRAQDVLWAMEQGLGCPALGAVIGEIWGTAPAVDFTATKRLALRSEAHGIPAWLIRRGTAPELSAARERWRVAALPARPEPDDARAPGAALWSAELFRTRFRAPGRWVAGHDPQSGNLAFDHAIDMDAAEAQRAMA</sequence>
<evidence type="ECO:0000313" key="2">
    <source>
        <dbReference type="EMBL" id="SLN18246.1"/>
    </source>
</evidence>
<evidence type="ECO:0000313" key="1">
    <source>
        <dbReference type="EMBL" id="PSK86959.1"/>
    </source>
</evidence>
<gene>
    <name evidence="1" type="ORF">CLV79_1035</name>
    <name evidence="2" type="ORF">LOS8367_00395</name>
</gene>
<protein>
    <submittedName>
        <fullName evidence="1">Protein ImuA</fullName>
    </submittedName>
</protein>
<dbReference type="InterPro" id="IPR027417">
    <property type="entry name" value="P-loop_NTPase"/>
</dbReference>
<evidence type="ECO:0000313" key="4">
    <source>
        <dbReference type="Proteomes" id="UP000240624"/>
    </source>
</evidence>
<dbReference type="SUPFAM" id="SSF52540">
    <property type="entry name" value="P-loop containing nucleoside triphosphate hydrolases"/>
    <property type="match status" value="1"/>
</dbReference>
<dbReference type="Proteomes" id="UP000193495">
    <property type="component" value="Unassembled WGS sequence"/>
</dbReference>
<proteinExistence type="predicted"/>
<dbReference type="AlphaFoldDB" id="A0A1X6YE09"/>
<dbReference type="Gene3D" id="3.40.50.300">
    <property type="entry name" value="P-loop containing nucleotide triphosphate hydrolases"/>
    <property type="match status" value="1"/>
</dbReference>
<organism evidence="2 3">
    <name type="scientific">Limimaricola soesokkakensis</name>
    <dbReference type="NCBI Taxonomy" id="1343159"/>
    <lineage>
        <taxon>Bacteria</taxon>
        <taxon>Pseudomonadati</taxon>
        <taxon>Pseudomonadota</taxon>
        <taxon>Alphaproteobacteria</taxon>
        <taxon>Rhodobacterales</taxon>
        <taxon>Paracoccaceae</taxon>
        <taxon>Limimaricola</taxon>
    </lineage>
</organism>
<reference evidence="2 3" key="1">
    <citation type="submission" date="2017-03" db="EMBL/GenBank/DDBJ databases">
        <authorList>
            <person name="Afonso C.L."/>
            <person name="Miller P.J."/>
            <person name="Scott M.A."/>
            <person name="Spackman E."/>
            <person name="Goraichik I."/>
            <person name="Dimitrov K.M."/>
            <person name="Suarez D.L."/>
            <person name="Swayne D.E."/>
        </authorList>
    </citation>
    <scope>NUCLEOTIDE SEQUENCE [LARGE SCALE GENOMIC DNA]</scope>
    <source>
        <strain evidence="2 3">CECT 8367</strain>
    </source>
</reference>
<dbReference type="EMBL" id="FWFY01000001">
    <property type="protein sequence ID" value="SLN18246.1"/>
    <property type="molecule type" value="Genomic_DNA"/>
</dbReference>
<keyword evidence="4" id="KW-1185">Reference proteome</keyword>
<dbReference type="EMBL" id="PYGB01000003">
    <property type="protein sequence ID" value="PSK86959.1"/>
    <property type="molecule type" value="Genomic_DNA"/>
</dbReference>
<evidence type="ECO:0000313" key="3">
    <source>
        <dbReference type="Proteomes" id="UP000193495"/>
    </source>
</evidence>
<dbReference type="Proteomes" id="UP000240624">
    <property type="component" value="Unassembled WGS sequence"/>
</dbReference>
<name>A0A1X6YE09_9RHOB</name>